<evidence type="ECO:0000313" key="3">
    <source>
        <dbReference type="Proteomes" id="UP000255000"/>
    </source>
</evidence>
<dbReference type="Pfam" id="PF09722">
    <property type="entry name" value="Xre_MbcA_ParS_C"/>
    <property type="match status" value="1"/>
</dbReference>
<dbReference type="AlphaFoldDB" id="A0A379A101"/>
<evidence type="ECO:0000313" key="2">
    <source>
        <dbReference type="EMBL" id="SUB02829.1"/>
    </source>
</evidence>
<name>A0A379A101_9HYPH</name>
<accession>A0A379A101</accession>
<dbReference type="RefSeq" id="WP_019965991.1">
    <property type="nucleotide sequence ID" value="NZ_UGSK01000001.1"/>
</dbReference>
<dbReference type="Proteomes" id="UP000255000">
    <property type="component" value="Unassembled WGS sequence"/>
</dbReference>
<proteinExistence type="predicted"/>
<protein>
    <recommendedName>
        <fullName evidence="1">Antitoxin Xre/MbcA/ParS-like toxin-binding domain-containing protein</fullName>
    </recommendedName>
</protein>
<dbReference type="OrthoDB" id="582619at2"/>
<organism evidence="2 3">
    <name type="scientific">Pannonibacter phragmitetus</name>
    <dbReference type="NCBI Taxonomy" id="121719"/>
    <lineage>
        <taxon>Bacteria</taxon>
        <taxon>Pseudomonadati</taxon>
        <taxon>Pseudomonadota</taxon>
        <taxon>Alphaproteobacteria</taxon>
        <taxon>Hyphomicrobiales</taxon>
        <taxon>Stappiaceae</taxon>
        <taxon>Pannonibacter</taxon>
    </lineage>
</organism>
<dbReference type="InterPro" id="IPR024467">
    <property type="entry name" value="Xre/MbcA/ParS-like_toxin-bd"/>
</dbReference>
<dbReference type="EMBL" id="UGSK01000001">
    <property type="protein sequence ID" value="SUB02829.1"/>
    <property type="molecule type" value="Genomic_DNA"/>
</dbReference>
<feature type="domain" description="Antitoxin Xre/MbcA/ParS-like toxin-binding" evidence="1">
    <location>
        <begin position="84"/>
        <end position="128"/>
    </location>
</feature>
<sequence length="133" mass="14294">MAKAQGRTSGSSKDAASNRIVSGTRKIVLGTAGDKPLRQVLRKLRNLRSARKVILIATDTSSDASVVEGIDLERRDILARIERWAGGKAEALHWYCSHPIPAFGDRTAESLVKAGQATAVRDYLDSVATGSFS</sequence>
<evidence type="ECO:0000259" key="1">
    <source>
        <dbReference type="Pfam" id="PF09722"/>
    </source>
</evidence>
<gene>
    <name evidence="2" type="ORF">NCTC13350_03803</name>
</gene>
<reference evidence="2 3" key="1">
    <citation type="submission" date="2018-06" db="EMBL/GenBank/DDBJ databases">
        <authorList>
            <consortium name="Pathogen Informatics"/>
            <person name="Doyle S."/>
        </authorList>
    </citation>
    <scope>NUCLEOTIDE SEQUENCE [LARGE SCALE GENOMIC DNA]</scope>
    <source>
        <strain evidence="2 3">NCTC13350</strain>
    </source>
</reference>